<gene>
    <name evidence="2" type="ORF">BOLC7T40504H</name>
</gene>
<sequence>MQHLQSGYSWVRSWFVSSLSRPARNALLVSNLFSGARCRTKPALTWVVTSSIEIGKAVFWQVLVIMWTCILYTLVLSMAKASVDYVSRLLALPYLYGMWVKLL</sequence>
<name>A0A3P6EHU2_BRAOL</name>
<accession>A0A3P6EHU2</accession>
<keyword evidence="1" id="KW-0812">Transmembrane</keyword>
<reference evidence="2" key="1">
    <citation type="submission" date="2018-11" db="EMBL/GenBank/DDBJ databases">
        <authorList>
            <consortium name="Genoscope - CEA"/>
            <person name="William W."/>
        </authorList>
    </citation>
    <scope>NUCLEOTIDE SEQUENCE</scope>
</reference>
<proteinExistence type="predicted"/>
<evidence type="ECO:0000313" key="2">
    <source>
        <dbReference type="EMBL" id="VDD34944.1"/>
    </source>
</evidence>
<dbReference type="EMBL" id="LR031876">
    <property type="protein sequence ID" value="VDD34944.1"/>
    <property type="molecule type" value="Genomic_DNA"/>
</dbReference>
<keyword evidence="1" id="KW-1133">Transmembrane helix</keyword>
<dbReference type="AlphaFoldDB" id="A0A3P6EHU2"/>
<evidence type="ECO:0000256" key="1">
    <source>
        <dbReference type="SAM" id="Phobius"/>
    </source>
</evidence>
<organism evidence="2">
    <name type="scientific">Brassica oleracea</name>
    <name type="common">Wild cabbage</name>
    <dbReference type="NCBI Taxonomy" id="3712"/>
    <lineage>
        <taxon>Eukaryota</taxon>
        <taxon>Viridiplantae</taxon>
        <taxon>Streptophyta</taxon>
        <taxon>Embryophyta</taxon>
        <taxon>Tracheophyta</taxon>
        <taxon>Spermatophyta</taxon>
        <taxon>Magnoliopsida</taxon>
        <taxon>eudicotyledons</taxon>
        <taxon>Gunneridae</taxon>
        <taxon>Pentapetalae</taxon>
        <taxon>rosids</taxon>
        <taxon>malvids</taxon>
        <taxon>Brassicales</taxon>
        <taxon>Brassicaceae</taxon>
        <taxon>Brassiceae</taxon>
        <taxon>Brassica</taxon>
    </lineage>
</organism>
<keyword evidence="1" id="KW-0472">Membrane</keyword>
<feature type="transmembrane region" description="Helical" evidence="1">
    <location>
        <begin position="58"/>
        <end position="79"/>
    </location>
</feature>
<protein>
    <submittedName>
        <fullName evidence="2">Uncharacterized protein</fullName>
    </submittedName>
</protein>